<feature type="domain" description="PIN" evidence="2">
    <location>
        <begin position="4"/>
        <end position="123"/>
    </location>
</feature>
<accession>A0A5R9J0K3</accession>
<evidence type="ECO:0000259" key="2">
    <source>
        <dbReference type="Pfam" id="PF01850"/>
    </source>
</evidence>
<dbReference type="PANTHER" id="PTHR35901:SF1">
    <property type="entry name" value="EXONUCLEASE VAPC9"/>
    <property type="match status" value="1"/>
</dbReference>
<dbReference type="CDD" id="cd09873">
    <property type="entry name" value="PIN_Pae0151-like"/>
    <property type="match status" value="1"/>
</dbReference>
<protein>
    <submittedName>
        <fullName evidence="3">Type II toxin-antitoxin system VapC family toxin</fullName>
    </submittedName>
</protein>
<name>A0A5R9J0K3_9PROT</name>
<dbReference type="EMBL" id="VCDI01000008">
    <property type="protein sequence ID" value="TLU71164.1"/>
    <property type="molecule type" value="Genomic_DNA"/>
</dbReference>
<dbReference type="RefSeq" id="WP_138327521.1">
    <property type="nucleotide sequence ID" value="NZ_VCDI01000008.1"/>
</dbReference>
<evidence type="ECO:0000256" key="1">
    <source>
        <dbReference type="ARBA" id="ARBA00022842"/>
    </source>
</evidence>
<dbReference type="InterPro" id="IPR051619">
    <property type="entry name" value="TypeII_TA_RNase_PINc/VapC"/>
</dbReference>
<reference evidence="3 4" key="1">
    <citation type="submission" date="2019-05" db="EMBL/GenBank/DDBJ databases">
        <authorList>
            <person name="Pankratov T."/>
            <person name="Grouzdev D."/>
        </authorList>
    </citation>
    <scope>NUCLEOTIDE SEQUENCE [LARGE SCALE GENOMIC DNA]</scope>
    <source>
        <strain evidence="3 4">KEBCLARHB70R</strain>
    </source>
</reference>
<dbReference type="InterPro" id="IPR044153">
    <property type="entry name" value="PIN_Pae0151-like"/>
</dbReference>
<dbReference type="Proteomes" id="UP000305654">
    <property type="component" value="Unassembled WGS sequence"/>
</dbReference>
<dbReference type="PANTHER" id="PTHR35901">
    <property type="entry name" value="RIBONUCLEASE VAPC3"/>
    <property type="match status" value="1"/>
</dbReference>
<dbReference type="InterPro" id="IPR029060">
    <property type="entry name" value="PIN-like_dom_sf"/>
</dbReference>
<organism evidence="3 4">
    <name type="scientific">Lichenicoccus roseus</name>
    <dbReference type="NCBI Taxonomy" id="2683649"/>
    <lineage>
        <taxon>Bacteria</taxon>
        <taxon>Pseudomonadati</taxon>
        <taxon>Pseudomonadota</taxon>
        <taxon>Alphaproteobacteria</taxon>
        <taxon>Acetobacterales</taxon>
        <taxon>Acetobacteraceae</taxon>
        <taxon>Lichenicoccus</taxon>
    </lineage>
</organism>
<dbReference type="OrthoDB" id="1524147at2"/>
<comment type="caution">
    <text evidence="3">The sequence shown here is derived from an EMBL/GenBank/DDBJ whole genome shotgun (WGS) entry which is preliminary data.</text>
</comment>
<gene>
    <name evidence="3" type="ORF">FE263_18515</name>
</gene>
<dbReference type="InterPro" id="IPR002716">
    <property type="entry name" value="PIN_dom"/>
</dbReference>
<dbReference type="Gene3D" id="3.40.50.1010">
    <property type="entry name" value="5'-nuclease"/>
    <property type="match status" value="1"/>
</dbReference>
<keyword evidence="1" id="KW-0460">Magnesium</keyword>
<proteinExistence type="predicted"/>
<dbReference type="AlphaFoldDB" id="A0A5R9J0K3"/>
<evidence type="ECO:0000313" key="4">
    <source>
        <dbReference type="Proteomes" id="UP000305654"/>
    </source>
</evidence>
<dbReference type="SUPFAM" id="SSF88723">
    <property type="entry name" value="PIN domain-like"/>
    <property type="match status" value="1"/>
</dbReference>
<sequence>MRLVIDCSVAMKWLIDEDGSQLALSILRTEHELLLPDFWAAEATSVVWKQHRRGLITKDEAEWGLRLLLAMPRTSTLDMGLYWRALRIGMETGQSTYDTLYLAFAIVANADKLIVADARFLQTMRKDYGDLMMALEDWPAA</sequence>
<keyword evidence="4" id="KW-1185">Reference proteome</keyword>
<dbReference type="Pfam" id="PF01850">
    <property type="entry name" value="PIN"/>
    <property type="match status" value="1"/>
</dbReference>
<evidence type="ECO:0000313" key="3">
    <source>
        <dbReference type="EMBL" id="TLU71164.1"/>
    </source>
</evidence>